<keyword evidence="1" id="KW-0732">Signal</keyword>
<dbReference type="InterPro" id="IPR005225">
    <property type="entry name" value="Small_GTP-bd"/>
</dbReference>
<dbReference type="SMART" id="SM00173">
    <property type="entry name" value="RAS"/>
    <property type="match status" value="1"/>
</dbReference>
<dbReference type="Gene3D" id="3.40.50.300">
    <property type="entry name" value="P-loop containing nucleotide triphosphate hydrolases"/>
    <property type="match status" value="2"/>
</dbReference>
<evidence type="ECO:0000313" key="4">
    <source>
        <dbReference type="Proteomes" id="UP001210925"/>
    </source>
</evidence>
<dbReference type="Pfam" id="PF00149">
    <property type="entry name" value="Metallophos"/>
    <property type="match status" value="1"/>
</dbReference>
<dbReference type="CDD" id="cd07425">
    <property type="entry name" value="MPP_Shelphs"/>
    <property type="match status" value="1"/>
</dbReference>
<dbReference type="InterPro" id="IPR041787">
    <property type="entry name" value="MPP_Shelphs"/>
</dbReference>
<dbReference type="GO" id="GO:0005525">
    <property type="term" value="F:GTP binding"/>
    <property type="evidence" value="ECO:0007669"/>
    <property type="project" value="InterPro"/>
</dbReference>
<evidence type="ECO:0000256" key="1">
    <source>
        <dbReference type="SAM" id="SignalP"/>
    </source>
</evidence>
<comment type="caution">
    <text evidence="3">The sequence shown here is derived from an EMBL/GenBank/DDBJ whole genome shotgun (WGS) entry which is preliminary data.</text>
</comment>
<feature type="signal peptide" evidence="1">
    <location>
        <begin position="1"/>
        <end position="22"/>
    </location>
</feature>
<feature type="domain" description="Calcineurin-like phosphoesterase" evidence="2">
    <location>
        <begin position="46"/>
        <end position="254"/>
    </location>
</feature>
<dbReference type="InterPro" id="IPR001806">
    <property type="entry name" value="Small_GTPase"/>
</dbReference>
<dbReference type="SUPFAM" id="SSF56300">
    <property type="entry name" value="Metallo-dependent phosphatases"/>
    <property type="match status" value="1"/>
</dbReference>
<dbReference type="InterPro" id="IPR027417">
    <property type="entry name" value="P-loop_NTPase"/>
</dbReference>
<accession>A0AAD5UJ46</accession>
<gene>
    <name evidence="3" type="ORF">HK103_005184</name>
</gene>
<dbReference type="InterPro" id="IPR029052">
    <property type="entry name" value="Metallo-depent_PP-like"/>
</dbReference>
<dbReference type="NCBIfam" id="TIGR00231">
    <property type="entry name" value="small_GTP"/>
    <property type="match status" value="1"/>
</dbReference>
<dbReference type="EMBL" id="JADGKB010000047">
    <property type="protein sequence ID" value="KAJ3256689.1"/>
    <property type="molecule type" value="Genomic_DNA"/>
</dbReference>
<protein>
    <recommendedName>
        <fullName evidence="2">Calcineurin-like phosphoesterase domain-containing protein</fullName>
    </recommendedName>
</protein>
<organism evidence="3 4">
    <name type="scientific">Boothiomyces macroporosus</name>
    <dbReference type="NCBI Taxonomy" id="261099"/>
    <lineage>
        <taxon>Eukaryota</taxon>
        <taxon>Fungi</taxon>
        <taxon>Fungi incertae sedis</taxon>
        <taxon>Chytridiomycota</taxon>
        <taxon>Chytridiomycota incertae sedis</taxon>
        <taxon>Chytridiomycetes</taxon>
        <taxon>Rhizophydiales</taxon>
        <taxon>Terramycetaceae</taxon>
        <taxon>Boothiomyces</taxon>
    </lineage>
</organism>
<dbReference type="Pfam" id="PF00071">
    <property type="entry name" value="Ras"/>
    <property type="match status" value="2"/>
</dbReference>
<dbReference type="SMART" id="SM00175">
    <property type="entry name" value="RAB"/>
    <property type="match status" value="1"/>
</dbReference>
<feature type="chain" id="PRO_5041964283" description="Calcineurin-like phosphoesterase domain-containing protein" evidence="1">
    <location>
        <begin position="23"/>
        <end position="429"/>
    </location>
</feature>
<dbReference type="SUPFAM" id="SSF52540">
    <property type="entry name" value="P-loop containing nucleoside triphosphate hydrolases"/>
    <property type="match status" value="1"/>
</dbReference>
<dbReference type="GO" id="GO:0003924">
    <property type="term" value="F:GTPase activity"/>
    <property type="evidence" value="ECO:0007669"/>
    <property type="project" value="InterPro"/>
</dbReference>
<evidence type="ECO:0000259" key="2">
    <source>
        <dbReference type="Pfam" id="PF00149"/>
    </source>
</evidence>
<dbReference type="PROSITE" id="PS51421">
    <property type="entry name" value="RAS"/>
    <property type="match status" value="1"/>
</dbReference>
<dbReference type="PRINTS" id="PR00449">
    <property type="entry name" value="RASTRNSFRMNG"/>
</dbReference>
<dbReference type="PANTHER" id="PTHR46546:SF4">
    <property type="entry name" value="SHEWANELLA-LIKE PROTEIN PHOSPHATASE 1"/>
    <property type="match status" value="1"/>
</dbReference>
<dbReference type="FunFam" id="3.40.50.300:FF:001686">
    <property type="entry name" value="KRAS proto-oncogene, GTPase"/>
    <property type="match status" value="1"/>
</dbReference>
<reference evidence="3" key="1">
    <citation type="submission" date="2020-05" db="EMBL/GenBank/DDBJ databases">
        <title>Phylogenomic resolution of chytrid fungi.</title>
        <authorList>
            <person name="Stajich J.E."/>
            <person name="Amses K."/>
            <person name="Simmons R."/>
            <person name="Seto K."/>
            <person name="Myers J."/>
            <person name="Bonds A."/>
            <person name="Quandt C.A."/>
            <person name="Barry K."/>
            <person name="Liu P."/>
            <person name="Grigoriev I."/>
            <person name="Longcore J.E."/>
            <person name="James T.Y."/>
        </authorList>
    </citation>
    <scope>NUCLEOTIDE SEQUENCE</scope>
    <source>
        <strain evidence="3">PLAUS21</strain>
    </source>
</reference>
<dbReference type="Gene3D" id="3.60.21.10">
    <property type="match status" value="1"/>
</dbReference>
<proteinExistence type="predicted"/>
<dbReference type="SMART" id="SM00174">
    <property type="entry name" value="RHO"/>
    <property type="match status" value="1"/>
</dbReference>
<keyword evidence="4" id="KW-1185">Reference proteome</keyword>
<name>A0AAD5UJ46_9FUNG</name>
<dbReference type="PANTHER" id="PTHR46546">
    <property type="entry name" value="SHEWANELLA-LIKE PROTEIN PHOSPHATASE 1"/>
    <property type="match status" value="1"/>
</dbReference>
<dbReference type="Proteomes" id="UP001210925">
    <property type="component" value="Unassembled WGS sequence"/>
</dbReference>
<dbReference type="AlphaFoldDB" id="A0AAD5UJ46"/>
<evidence type="ECO:0000313" key="3">
    <source>
        <dbReference type="EMBL" id="KAJ3256689.1"/>
    </source>
</evidence>
<sequence>MRSCRSLLLLVLLLVMIAVSFFRYPELYNSMYDKISTNIIQPDQGRLVAVGDLHGDMENSVKTLRMAGIIDENNNWIAGKTIFVQTGDIVDRGPDTIILYKLMMKLTEQAEKAGGKVIEILGNHEVMNIQGDLRYVTREDFESFGGYEKREKVWSKDGWIGKYLRTLGVSAWVNGTVFFHGGATAEWAKLHVDGLNNRAKENMHDPRDAIFGGDGPLWYRGYALHPESTECKHLDQALKLLNATRLVIGHTPQPGHILSRCNNRIFVIDVGISRVYGGYSAALEILGDQSKMREYKLVVLGSGGVGKSALTVQFVQSIFVEKYDPTIEDSYRKQVEIDGQQCMLEILDTAGTVGNKCDLEDDRVVSKADGQSLSAKWGGCTFLESSARKKINVDEVFYDLVRQINKTMPDKVIWLLTGRTRKKKKRKDV</sequence>
<dbReference type="InterPro" id="IPR004843">
    <property type="entry name" value="Calcineurin-like_PHP"/>
</dbReference>